<gene>
    <name evidence="2" type="ORF">PHYPA_023498</name>
</gene>
<dbReference type="InParanoid" id="A0A2K1IWM6"/>
<dbReference type="AlphaFoldDB" id="A0A2K1IWM6"/>
<dbReference type="EnsemblPlants" id="Pp3c19_460V3.1">
    <property type="protein sequence ID" value="PAC:32940129.CDS.1"/>
    <property type="gene ID" value="Pp3c19_460"/>
</dbReference>
<feature type="compositionally biased region" description="Acidic residues" evidence="1">
    <location>
        <begin position="173"/>
        <end position="183"/>
    </location>
</feature>
<dbReference type="Gramene" id="Pp3c19_460V3.1">
    <property type="protein sequence ID" value="PAC:32940129.CDS.1"/>
    <property type="gene ID" value="Pp3c19_460"/>
</dbReference>
<reference evidence="2 4" key="2">
    <citation type="journal article" date="2018" name="Plant J.">
        <title>The Physcomitrella patens chromosome-scale assembly reveals moss genome structure and evolution.</title>
        <authorList>
            <person name="Lang D."/>
            <person name="Ullrich K.K."/>
            <person name="Murat F."/>
            <person name="Fuchs J."/>
            <person name="Jenkins J."/>
            <person name="Haas F.B."/>
            <person name="Piednoel M."/>
            <person name="Gundlach H."/>
            <person name="Van Bel M."/>
            <person name="Meyberg R."/>
            <person name="Vives C."/>
            <person name="Morata J."/>
            <person name="Symeonidi A."/>
            <person name="Hiss M."/>
            <person name="Muchero W."/>
            <person name="Kamisugi Y."/>
            <person name="Saleh O."/>
            <person name="Blanc G."/>
            <person name="Decker E.L."/>
            <person name="van Gessel N."/>
            <person name="Grimwood J."/>
            <person name="Hayes R.D."/>
            <person name="Graham S.W."/>
            <person name="Gunter L.E."/>
            <person name="McDaniel S.F."/>
            <person name="Hoernstein S.N.W."/>
            <person name="Larsson A."/>
            <person name="Li F.W."/>
            <person name="Perroud P.F."/>
            <person name="Phillips J."/>
            <person name="Ranjan P."/>
            <person name="Rokshar D.S."/>
            <person name="Rothfels C.J."/>
            <person name="Schneider L."/>
            <person name="Shu S."/>
            <person name="Stevenson D.W."/>
            <person name="Thummler F."/>
            <person name="Tillich M."/>
            <person name="Villarreal Aguilar J.C."/>
            <person name="Widiez T."/>
            <person name="Wong G.K."/>
            <person name="Wymore A."/>
            <person name="Zhang Y."/>
            <person name="Zimmer A.D."/>
            <person name="Quatrano R.S."/>
            <person name="Mayer K.F.X."/>
            <person name="Goodstein D."/>
            <person name="Casacuberta J.M."/>
            <person name="Vandepoele K."/>
            <person name="Reski R."/>
            <person name="Cuming A.C."/>
            <person name="Tuskan G.A."/>
            <person name="Maumus F."/>
            <person name="Salse J."/>
            <person name="Schmutz J."/>
            <person name="Rensing S.A."/>
        </authorList>
    </citation>
    <scope>NUCLEOTIDE SEQUENCE [LARGE SCALE GENOMIC DNA]</scope>
    <source>
        <strain evidence="3 4">cv. Gransden 2004</strain>
    </source>
</reference>
<evidence type="ECO:0000313" key="4">
    <source>
        <dbReference type="Proteomes" id="UP000006727"/>
    </source>
</evidence>
<dbReference type="PaxDb" id="3218-PP1S208_53V6.1"/>
<accession>A0A2K1IWM6</accession>
<evidence type="ECO:0000256" key="1">
    <source>
        <dbReference type="SAM" id="MobiDB-lite"/>
    </source>
</evidence>
<name>A0A2K1IWM6_PHYPA</name>
<protein>
    <submittedName>
        <fullName evidence="2 3">Uncharacterized protein</fullName>
    </submittedName>
</protein>
<evidence type="ECO:0000313" key="2">
    <source>
        <dbReference type="EMBL" id="PNR33682.1"/>
    </source>
</evidence>
<dbReference type="EMBL" id="ABEU02000019">
    <property type="protein sequence ID" value="PNR33682.1"/>
    <property type="molecule type" value="Genomic_DNA"/>
</dbReference>
<feature type="region of interest" description="Disordered" evidence="1">
    <location>
        <begin position="168"/>
        <end position="220"/>
    </location>
</feature>
<keyword evidence="4" id="KW-1185">Reference proteome</keyword>
<reference evidence="3" key="3">
    <citation type="submission" date="2020-12" db="UniProtKB">
        <authorList>
            <consortium name="EnsemblPlants"/>
        </authorList>
    </citation>
    <scope>IDENTIFICATION</scope>
</reference>
<proteinExistence type="predicted"/>
<sequence>MRHGFWAFDANSVDPYVLDFTESGRLQQIVQPIGAVVICMQHPVGTSPSPNYVSGDSPLPLVFQDLWSEALQPSEVDPLERSPSELSRLVDSYLPRGWGLVACSMSAIPTILLGDFQGSEIIIIDDCTERTRFLYDELCNSFQEHILTTETACRTSSAPDIIQDTKEAIGEERQEDDDEEEQTLNERLPRLSGSKYSLTDNSSTNEESSTDEEVDKSPTR</sequence>
<reference evidence="2 4" key="1">
    <citation type="journal article" date="2008" name="Science">
        <title>The Physcomitrella genome reveals evolutionary insights into the conquest of land by plants.</title>
        <authorList>
            <person name="Rensing S."/>
            <person name="Lang D."/>
            <person name="Zimmer A."/>
            <person name="Terry A."/>
            <person name="Salamov A."/>
            <person name="Shapiro H."/>
            <person name="Nishiyama T."/>
            <person name="Perroud P.-F."/>
            <person name="Lindquist E."/>
            <person name="Kamisugi Y."/>
            <person name="Tanahashi T."/>
            <person name="Sakakibara K."/>
            <person name="Fujita T."/>
            <person name="Oishi K."/>
            <person name="Shin-I T."/>
            <person name="Kuroki Y."/>
            <person name="Toyoda A."/>
            <person name="Suzuki Y."/>
            <person name="Hashimoto A."/>
            <person name="Yamaguchi K."/>
            <person name="Sugano A."/>
            <person name="Kohara Y."/>
            <person name="Fujiyama A."/>
            <person name="Anterola A."/>
            <person name="Aoki S."/>
            <person name="Ashton N."/>
            <person name="Barbazuk W.B."/>
            <person name="Barker E."/>
            <person name="Bennetzen J."/>
            <person name="Bezanilla M."/>
            <person name="Blankenship R."/>
            <person name="Cho S.H."/>
            <person name="Dutcher S."/>
            <person name="Estelle M."/>
            <person name="Fawcett J.A."/>
            <person name="Gundlach H."/>
            <person name="Hanada K."/>
            <person name="Heyl A."/>
            <person name="Hicks K.A."/>
            <person name="Hugh J."/>
            <person name="Lohr M."/>
            <person name="Mayer K."/>
            <person name="Melkozernov A."/>
            <person name="Murata T."/>
            <person name="Nelson D."/>
            <person name="Pils B."/>
            <person name="Prigge M."/>
            <person name="Reiss B."/>
            <person name="Renner T."/>
            <person name="Rombauts S."/>
            <person name="Rushton P."/>
            <person name="Sanderfoot A."/>
            <person name="Schween G."/>
            <person name="Shiu S.-H."/>
            <person name="Stueber K."/>
            <person name="Theodoulou F.L."/>
            <person name="Tu H."/>
            <person name="Van de Peer Y."/>
            <person name="Verrier P.J."/>
            <person name="Waters E."/>
            <person name="Wood A."/>
            <person name="Yang L."/>
            <person name="Cove D."/>
            <person name="Cuming A."/>
            <person name="Hasebe M."/>
            <person name="Lucas S."/>
            <person name="Mishler D.B."/>
            <person name="Reski R."/>
            <person name="Grigoriev I."/>
            <person name="Quatrano R.S."/>
            <person name="Boore J.L."/>
        </authorList>
    </citation>
    <scope>NUCLEOTIDE SEQUENCE [LARGE SCALE GENOMIC DNA]</scope>
    <source>
        <strain evidence="3 4">cv. Gransden 2004</strain>
    </source>
</reference>
<organism evidence="2">
    <name type="scientific">Physcomitrium patens</name>
    <name type="common">Spreading-leaved earth moss</name>
    <name type="synonym">Physcomitrella patens</name>
    <dbReference type="NCBI Taxonomy" id="3218"/>
    <lineage>
        <taxon>Eukaryota</taxon>
        <taxon>Viridiplantae</taxon>
        <taxon>Streptophyta</taxon>
        <taxon>Embryophyta</taxon>
        <taxon>Bryophyta</taxon>
        <taxon>Bryophytina</taxon>
        <taxon>Bryopsida</taxon>
        <taxon>Funariidae</taxon>
        <taxon>Funariales</taxon>
        <taxon>Funariaceae</taxon>
        <taxon>Physcomitrium</taxon>
    </lineage>
</organism>
<dbReference type="Proteomes" id="UP000006727">
    <property type="component" value="Chromosome 19"/>
</dbReference>
<evidence type="ECO:0000313" key="3">
    <source>
        <dbReference type="EnsemblPlants" id="PAC:32940129.CDS.1"/>
    </source>
</evidence>